<accession>Q7RBX0</accession>
<evidence type="ECO:0000313" key="3">
    <source>
        <dbReference type="Proteomes" id="UP000008553"/>
    </source>
</evidence>
<name>Q7RBX0_PLAYO</name>
<evidence type="ECO:0000313" key="2">
    <source>
        <dbReference type="EMBL" id="EAA18152.1"/>
    </source>
</evidence>
<organism evidence="2 3">
    <name type="scientific">Plasmodium yoelii yoelii</name>
    <dbReference type="NCBI Taxonomy" id="73239"/>
    <lineage>
        <taxon>Eukaryota</taxon>
        <taxon>Sar</taxon>
        <taxon>Alveolata</taxon>
        <taxon>Apicomplexa</taxon>
        <taxon>Aconoidasida</taxon>
        <taxon>Haemosporida</taxon>
        <taxon>Plasmodiidae</taxon>
        <taxon>Plasmodium</taxon>
        <taxon>Plasmodium (Vinckeia)</taxon>
    </lineage>
</organism>
<comment type="caution">
    <text evidence="2">The sequence shown here is derived from an EMBL/GenBank/DDBJ whole genome shotgun (WGS) entry which is preliminary data.</text>
</comment>
<gene>
    <name evidence="2" type="ORF">PY06016</name>
</gene>
<evidence type="ECO:0000256" key="1">
    <source>
        <dbReference type="SAM" id="MobiDB-lite"/>
    </source>
</evidence>
<dbReference type="InParanoid" id="Q7RBX0"/>
<reference evidence="2 3" key="1">
    <citation type="journal article" date="2002" name="Nature">
        <title>Genome sequence and comparative analysis of the model rodent malaria parasite Plasmodium yoelii yoelii.</title>
        <authorList>
            <person name="Carlton J.M."/>
            <person name="Angiuoli S.V."/>
            <person name="Suh B.B."/>
            <person name="Kooij T.W."/>
            <person name="Pertea M."/>
            <person name="Silva J.C."/>
            <person name="Ermolaeva M.D."/>
            <person name="Allen J.E."/>
            <person name="Selengut J.D."/>
            <person name="Koo H.L."/>
            <person name="Peterson J.D."/>
            <person name="Pop M."/>
            <person name="Kosack D.S."/>
            <person name="Shumway M.F."/>
            <person name="Bidwell S.L."/>
            <person name="Shallom S.J."/>
            <person name="van Aken S.E."/>
            <person name="Riedmuller S.B."/>
            <person name="Feldblyum T.V."/>
            <person name="Cho J.K."/>
            <person name="Quackenbush J."/>
            <person name="Sedegah M."/>
            <person name="Shoaibi A."/>
            <person name="Cummings L.M."/>
            <person name="Florens L."/>
            <person name="Yates J.R."/>
            <person name="Raine J.D."/>
            <person name="Sinden R.E."/>
            <person name="Harris M.A."/>
            <person name="Cunningham D.A."/>
            <person name="Preiser P.R."/>
            <person name="Bergman L.W."/>
            <person name="Vaidya A.B."/>
            <person name="van Lin L.H."/>
            <person name="Janse C.J."/>
            <person name="Waters A.P."/>
            <person name="Smith H.O."/>
            <person name="White O.R."/>
            <person name="Salzberg S.L."/>
            <person name="Venter J.C."/>
            <person name="Fraser C.M."/>
            <person name="Hoffman S.L."/>
            <person name="Gardner M.J."/>
            <person name="Carucci D.J."/>
        </authorList>
    </citation>
    <scope>NUCLEOTIDE SEQUENCE [LARGE SCALE GENOMIC DNA]</scope>
    <source>
        <strain evidence="2 3">17XNL</strain>
    </source>
</reference>
<feature type="compositionally biased region" description="Basic residues" evidence="1">
    <location>
        <begin position="16"/>
        <end position="26"/>
    </location>
</feature>
<dbReference type="AlphaFoldDB" id="Q7RBX0"/>
<dbReference type="PaxDb" id="73239-Q7RBX0"/>
<feature type="region of interest" description="Disordered" evidence="1">
    <location>
        <begin position="1"/>
        <end position="26"/>
    </location>
</feature>
<sequence>MSAIAPPENAEQPEKKKQKIVYKKVY</sequence>
<keyword evidence="3" id="KW-1185">Reference proteome</keyword>
<proteinExistence type="predicted"/>
<dbReference type="Proteomes" id="UP000008553">
    <property type="component" value="Unassembled WGS sequence"/>
</dbReference>
<dbReference type="EMBL" id="AABL01001989">
    <property type="protein sequence ID" value="EAA18152.1"/>
    <property type="molecule type" value="Genomic_DNA"/>
</dbReference>
<protein>
    <submittedName>
        <fullName evidence="2">Uncharacterized protein</fullName>
    </submittedName>
</protein>